<organism evidence="2 3">
    <name type="scientific">Lynx pardinus</name>
    <name type="common">Iberian lynx</name>
    <name type="synonym">Felis pardina</name>
    <dbReference type="NCBI Taxonomy" id="191816"/>
    <lineage>
        <taxon>Eukaryota</taxon>
        <taxon>Metazoa</taxon>
        <taxon>Chordata</taxon>
        <taxon>Craniata</taxon>
        <taxon>Vertebrata</taxon>
        <taxon>Euteleostomi</taxon>
        <taxon>Mammalia</taxon>
        <taxon>Eutheria</taxon>
        <taxon>Laurasiatheria</taxon>
        <taxon>Carnivora</taxon>
        <taxon>Feliformia</taxon>
        <taxon>Felidae</taxon>
        <taxon>Felinae</taxon>
        <taxon>Lynx</taxon>
    </lineage>
</organism>
<evidence type="ECO:0000313" key="2">
    <source>
        <dbReference type="EMBL" id="VFV39401.1"/>
    </source>
</evidence>
<keyword evidence="3" id="KW-1185">Reference proteome</keyword>
<dbReference type="EMBL" id="CAAGRJ010027395">
    <property type="protein sequence ID" value="VFV39401.1"/>
    <property type="molecule type" value="Genomic_DNA"/>
</dbReference>
<accession>A0A485NZ25</accession>
<feature type="region of interest" description="Disordered" evidence="1">
    <location>
        <begin position="1"/>
        <end position="81"/>
    </location>
</feature>
<dbReference type="AlphaFoldDB" id="A0A485NZ25"/>
<gene>
    <name evidence="2" type="ORF">LYPA_23C009009</name>
</gene>
<dbReference type="Proteomes" id="UP000386466">
    <property type="component" value="Unassembled WGS sequence"/>
</dbReference>
<reference evidence="2 3" key="1">
    <citation type="submission" date="2019-01" db="EMBL/GenBank/DDBJ databases">
        <authorList>
            <person name="Alioto T."/>
            <person name="Alioto T."/>
        </authorList>
    </citation>
    <scope>NUCLEOTIDE SEQUENCE [LARGE SCALE GENOMIC DNA]</scope>
</reference>
<evidence type="ECO:0000256" key="1">
    <source>
        <dbReference type="SAM" id="MobiDB-lite"/>
    </source>
</evidence>
<proteinExistence type="predicted"/>
<feature type="non-terminal residue" evidence="2">
    <location>
        <position position="1"/>
    </location>
</feature>
<name>A0A485NZ25_LYNPA</name>
<sequence length="126" mass="13388">AAEPERGGQRPCPSAVRGQRSHPRPDEAIRSHSVSASAPHTVRPIPAASPRGAPAPPGALPFPLQISRGSSIPGRKPPWTQNIPELAAEAQEYRMGGRRGELRDLASEAPMEPEVEKPVGNEQGVE</sequence>
<feature type="region of interest" description="Disordered" evidence="1">
    <location>
        <begin position="98"/>
        <end position="126"/>
    </location>
</feature>
<protein>
    <submittedName>
        <fullName evidence="2">Uncharacterized protein</fullName>
    </submittedName>
</protein>
<feature type="compositionally biased region" description="Low complexity" evidence="1">
    <location>
        <begin position="43"/>
        <end position="52"/>
    </location>
</feature>
<evidence type="ECO:0000313" key="3">
    <source>
        <dbReference type="Proteomes" id="UP000386466"/>
    </source>
</evidence>